<dbReference type="Gene3D" id="1.10.238.10">
    <property type="entry name" value="EF-hand"/>
    <property type="match status" value="1"/>
</dbReference>
<evidence type="ECO:0000313" key="3">
    <source>
        <dbReference type="EMBL" id="ACS43492.1"/>
    </source>
</evidence>
<keyword evidence="3" id="KW-0614">Plasmid</keyword>
<protein>
    <recommendedName>
        <fullName evidence="2">EF-hand domain-containing protein</fullName>
    </recommendedName>
</protein>
<name>C5B4W0_METEA</name>
<dbReference type="GO" id="GO:0005509">
    <property type="term" value="F:calcium ion binding"/>
    <property type="evidence" value="ECO:0007669"/>
    <property type="project" value="InterPro"/>
</dbReference>
<dbReference type="EMBL" id="CP001511">
    <property type="protein sequence ID" value="ACS43492.1"/>
    <property type="molecule type" value="Genomic_DNA"/>
</dbReference>
<evidence type="ECO:0000313" key="4">
    <source>
        <dbReference type="Proteomes" id="UP000009081"/>
    </source>
</evidence>
<dbReference type="KEGG" id="mea:Mex_2p0646"/>
<organism evidence="3 4">
    <name type="scientific">Methylorubrum extorquens (strain ATCC 14718 / DSM 1338 / JCM 2805 / NCIMB 9133 / AM1)</name>
    <name type="common">Methylobacterium extorquens</name>
    <dbReference type="NCBI Taxonomy" id="272630"/>
    <lineage>
        <taxon>Bacteria</taxon>
        <taxon>Pseudomonadati</taxon>
        <taxon>Pseudomonadota</taxon>
        <taxon>Alphaproteobacteria</taxon>
        <taxon>Hyphomicrobiales</taxon>
        <taxon>Methylobacteriaceae</taxon>
        <taxon>Methylorubrum</taxon>
    </lineage>
</organism>
<geneLocation type="plasmid" evidence="3 4">
    <name>megaplasmid</name>
</geneLocation>
<dbReference type="InterPro" id="IPR011992">
    <property type="entry name" value="EF-hand-dom_pair"/>
</dbReference>
<keyword evidence="1" id="KW-0732">Signal</keyword>
<dbReference type="Proteomes" id="UP000009081">
    <property type="component" value="Plasmid megaplasmid"/>
</dbReference>
<dbReference type="PROSITE" id="PS00018">
    <property type="entry name" value="EF_HAND_1"/>
    <property type="match status" value="2"/>
</dbReference>
<evidence type="ECO:0000256" key="1">
    <source>
        <dbReference type="SAM" id="SignalP"/>
    </source>
</evidence>
<keyword evidence="4" id="KW-1185">Reference proteome</keyword>
<sequence length="232" mass="24555">MRATLIGSFIAFALPSMVQAMPEPQPLASMASAIYVAADADGDGLITRAELDGALAALEARTPMDFERDWATMLRVAGIDAKADRVDYPAAVRGALALYGHADANGDDRVTADEMRAFAATLPEDDRDAALEMMATGDADTDGVVDASEMASVRKDLENYLATQAVDPDSVPEDSHVLKSETLAGFVERARAVRWDVLGRFERVSANGGSAQVSLLQADANRVAGAIAPELR</sequence>
<dbReference type="InterPro" id="IPR002048">
    <property type="entry name" value="EF_hand_dom"/>
</dbReference>
<accession>C5B4W0</accession>
<dbReference type="HOGENOM" id="CLU_1193717_0_0_5"/>
<proteinExistence type="predicted"/>
<dbReference type="OrthoDB" id="7596931at2"/>
<dbReference type="AlphaFoldDB" id="C5B4W0"/>
<dbReference type="RefSeq" id="WP_012753942.1">
    <property type="nucleotide sequence ID" value="NC_012811.1"/>
</dbReference>
<dbReference type="Pfam" id="PF13202">
    <property type="entry name" value="EF-hand_5"/>
    <property type="match status" value="1"/>
</dbReference>
<feature type="domain" description="EF-hand" evidence="2">
    <location>
        <begin position="26"/>
        <end position="61"/>
    </location>
</feature>
<dbReference type="SMART" id="SM00054">
    <property type="entry name" value="EFh"/>
    <property type="match status" value="3"/>
</dbReference>
<dbReference type="SUPFAM" id="SSF47473">
    <property type="entry name" value="EF-hand"/>
    <property type="match status" value="1"/>
</dbReference>
<feature type="signal peptide" evidence="1">
    <location>
        <begin position="1"/>
        <end position="20"/>
    </location>
</feature>
<evidence type="ECO:0000259" key="2">
    <source>
        <dbReference type="PROSITE" id="PS50222"/>
    </source>
</evidence>
<feature type="chain" id="PRO_5002948455" description="EF-hand domain-containing protein" evidence="1">
    <location>
        <begin position="21"/>
        <end position="232"/>
    </location>
</feature>
<gene>
    <name evidence="3" type="ordered locus">MexAM1_META2p0646</name>
</gene>
<reference evidence="3 4" key="1">
    <citation type="journal article" date="2009" name="PLoS ONE">
        <title>Methylobacterium genome sequences: a reference blueprint to investigate microbial metabolism of C1 compounds from natural and industrial sources.</title>
        <authorList>
            <person name="Vuilleumier S."/>
            <person name="Chistoserdova L."/>
            <person name="Lee M.-C."/>
            <person name="Bringel F."/>
            <person name="Lajus A."/>
            <person name="Zhou Y."/>
            <person name="Gourion B."/>
            <person name="Barbe V."/>
            <person name="Chang J."/>
            <person name="Cruveiller S."/>
            <person name="Dossat C."/>
            <person name="Gillett W."/>
            <person name="Gruffaz C."/>
            <person name="Haugen E."/>
            <person name="Hourcade E."/>
            <person name="Levy R."/>
            <person name="Mangenot S."/>
            <person name="Muller E."/>
            <person name="Nadalig T."/>
            <person name="Pagni M."/>
            <person name="Penny C."/>
            <person name="Peyraud R."/>
            <person name="Robinson D.G."/>
            <person name="Roche D."/>
            <person name="Rouy Z."/>
            <person name="Saenampechek C."/>
            <person name="Salvignol G."/>
            <person name="Vallenet D."/>
            <person name="Wu Z."/>
            <person name="Marx C.J."/>
            <person name="Vorholt J.A."/>
            <person name="Olson M.V."/>
            <person name="Kaul R."/>
            <person name="Weissenbach J."/>
            <person name="Medigue C."/>
            <person name="Lidstrom M.E."/>
        </authorList>
    </citation>
    <scope>NUCLEOTIDE SEQUENCE [LARGE SCALE GENOMIC DNA]</scope>
    <source>
        <strain evidence="4">ATCC 14718 / DSM 1338 / JCM 2805 / NCIMB 9133 / AM1</strain>
    </source>
</reference>
<dbReference type="PROSITE" id="PS50222">
    <property type="entry name" value="EF_HAND_2"/>
    <property type="match status" value="1"/>
</dbReference>
<dbReference type="InterPro" id="IPR018247">
    <property type="entry name" value="EF_Hand_1_Ca_BS"/>
</dbReference>